<organism evidence="1 2">
    <name type="scientific">Candidatus Ryanbacteria bacterium RIFCSPHIGHO2_02_FULL_45_13b</name>
    <dbReference type="NCBI Taxonomy" id="1802117"/>
    <lineage>
        <taxon>Bacteria</taxon>
        <taxon>Candidatus Ryaniibacteriota</taxon>
    </lineage>
</organism>
<name>A0A1G2G4Q2_9BACT</name>
<dbReference type="Proteomes" id="UP000176576">
    <property type="component" value="Unassembled WGS sequence"/>
</dbReference>
<comment type="caution">
    <text evidence="1">The sequence shown here is derived from an EMBL/GenBank/DDBJ whole genome shotgun (WGS) entry which is preliminary data.</text>
</comment>
<protein>
    <submittedName>
        <fullName evidence="1">Uncharacterized protein</fullName>
    </submittedName>
</protein>
<evidence type="ECO:0000313" key="1">
    <source>
        <dbReference type="EMBL" id="OGZ45167.1"/>
    </source>
</evidence>
<sequence>MALVYALFCEKGHLFAQGVEEKYGFSVEEQCPCGTEKVTSIPHYGDVNDCQDVPLKKIRDERLFVRVQGLVNKSGEPLEGYVSRVYEVWDVSSLF</sequence>
<dbReference type="AlphaFoldDB" id="A0A1G2G4Q2"/>
<dbReference type="EMBL" id="MHNN01000023">
    <property type="protein sequence ID" value="OGZ45167.1"/>
    <property type="molecule type" value="Genomic_DNA"/>
</dbReference>
<dbReference type="STRING" id="1802117.A3J54_03510"/>
<reference evidence="1 2" key="1">
    <citation type="journal article" date="2016" name="Nat. Commun.">
        <title>Thousands of microbial genomes shed light on interconnected biogeochemical processes in an aquifer system.</title>
        <authorList>
            <person name="Anantharaman K."/>
            <person name="Brown C.T."/>
            <person name="Hug L.A."/>
            <person name="Sharon I."/>
            <person name="Castelle C.J."/>
            <person name="Probst A.J."/>
            <person name="Thomas B.C."/>
            <person name="Singh A."/>
            <person name="Wilkins M.J."/>
            <person name="Karaoz U."/>
            <person name="Brodie E.L."/>
            <person name="Williams K.H."/>
            <person name="Hubbard S.S."/>
            <person name="Banfield J.F."/>
        </authorList>
    </citation>
    <scope>NUCLEOTIDE SEQUENCE [LARGE SCALE GENOMIC DNA]</scope>
</reference>
<accession>A0A1G2G4Q2</accession>
<proteinExistence type="predicted"/>
<evidence type="ECO:0000313" key="2">
    <source>
        <dbReference type="Proteomes" id="UP000176576"/>
    </source>
</evidence>
<gene>
    <name evidence="1" type="ORF">A3J54_03510</name>
</gene>